<organism evidence="1 2">
    <name type="scientific">Pseudolysobacter antarcticus</name>
    <dbReference type="NCBI Taxonomy" id="2511995"/>
    <lineage>
        <taxon>Bacteria</taxon>
        <taxon>Pseudomonadati</taxon>
        <taxon>Pseudomonadota</taxon>
        <taxon>Gammaproteobacteria</taxon>
        <taxon>Lysobacterales</taxon>
        <taxon>Rhodanobacteraceae</taxon>
        <taxon>Pseudolysobacter</taxon>
    </lineage>
</organism>
<reference evidence="1 2" key="1">
    <citation type="submission" date="2019-01" db="EMBL/GenBank/DDBJ databases">
        <title>Pseudolysobacter antarctica gen. nov., sp. nov., isolated from Fildes Peninsula, Antarctica.</title>
        <authorList>
            <person name="Wei Z."/>
            <person name="Peng F."/>
        </authorList>
    </citation>
    <scope>NUCLEOTIDE SEQUENCE [LARGE SCALE GENOMIC DNA]</scope>
    <source>
        <strain evidence="1 2">AQ6-296</strain>
    </source>
</reference>
<dbReference type="InterPro" id="IPR028978">
    <property type="entry name" value="Chorismate_lyase_/UTRA_dom_sf"/>
</dbReference>
<accession>A0A411HQ74</accession>
<gene>
    <name evidence="1" type="ORF">ELE36_07450</name>
</gene>
<name>A0A411HQ74_9GAMM</name>
<dbReference type="AlphaFoldDB" id="A0A411HQ74"/>
<dbReference type="Gene3D" id="3.40.1410.10">
    <property type="entry name" value="Chorismate lyase-like"/>
    <property type="match status" value="1"/>
</dbReference>
<dbReference type="SUPFAM" id="SSF64288">
    <property type="entry name" value="Chorismate lyase-like"/>
    <property type="match status" value="1"/>
</dbReference>
<keyword evidence="2" id="KW-1185">Reference proteome</keyword>
<dbReference type="KEGG" id="xbc:ELE36_07450"/>
<dbReference type="EMBL" id="CP035704">
    <property type="protein sequence ID" value="QBB72612.1"/>
    <property type="molecule type" value="Genomic_DNA"/>
</dbReference>
<dbReference type="OrthoDB" id="7862147at2"/>
<evidence type="ECO:0000313" key="1">
    <source>
        <dbReference type="EMBL" id="QBB72612.1"/>
    </source>
</evidence>
<evidence type="ECO:0000313" key="2">
    <source>
        <dbReference type="Proteomes" id="UP000291562"/>
    </source>
</evidence>
<dbReference type="Proteomes" id="UP000291562">
    <property type="component" value="Chromosome"/>
</dbReference>
<protein>
    <recommendedName>
        <fullName evidence="3">Chorismate lyase</fullName>
    </recommendedName>
</protein>
<evidence type="ECO:0008006" key="3">
    <source>
        <dbReference type="Google" id="ProtNLM"/>
    </source>
</evidence>
<sequence length="210" mass="24127">MRNDSSADGWQDDFATRLKAQALLQTFNADLLSHPSATLTLERWCGLHRLASAAHITAHLLRDVEKTPTTEQRRELKVDNNEPIKYRRVQLFCGEHILSEADNWYVPARLTAAMNRQLEQTDTPFGRAVKELNFRRETISANVLWSVLPEGWEMQPTPTGKHAQLDIPQHVLEHRAILYTQGNLPFSEVVETYTREIFSFPLTPPTNRAR</sequence>
<proteinExistence type="predicted"/>